<dbReference type="GO" id="GO:0005506">
    <property type="term" value="F:iron ion binding"/>
    <property type="evidence" value="ECO:0007669"/>
    <property type="project" value="InterPro"/>
</dbReference>
<gene>
    <name evidence="15" type="ORF">Zmor_023799</name>
</gene>
<dbReference type="PROSITE" id="PS00086">
    <property type="entry name" value="CYTOCHROME_P450"/>
    <property type="match status" value="1"/>
</dbReference>
<name>A0AA38HZ60_9CUCU</name>
<dbReference type="PANTHER" id="PTHR24292:SF54">
    <property type="entry name" value="CYP9F3-RELATED"/>
    <property type="match status" value="1"/>
</dbReference>
<keyword evidence="16" id="KW-1185">Reference proteome</keyword>
<evidence type="ECO:0000256" key="3">
    <source>
        <dbReference type="ARBA" id="ARBA00004406"/>
    </source>
</evidence>
<comment type="caution">
    <text evidence="15">The sequence shown here is derived from an EMBL/GenBank/DDBJ whole genome shotgun (WGS) entry which is preliminary data.</text>
</comment>
<dbReference type="EMBL" id="JALNTZ010000007">
    <property type="protein sequence ID" value="KAJ3646204.1"/>
    <property type="molecule type" value="Genomic_DNA"/>
</dbReference>
<evidence type="ECO:0000256" key="2">
    <source>
        <dbReference type="ARBA" id="ARBA00004174"/>
    </source>
</evidence>
<keyword evidence="5 13" id="KW-0349">Heme</keyword>
<dbReference type="SUPFAM" id="SSF48264">
    <property type="entry name" value="Cytochrome P450"/>
    <property type="match status" value="1"/>
</dbReference>
<proteinExistence type="inferred from homology"/>
<evidence type="ECO:0000256" key="8">
    <source>
        <dbReference type="ARBA" id="ARBA00022848"/>
    </source>
</evidence>
<accession>A0AA38HZ60</accession>
<dbReference type="CDD" id="cd11056">
    <property type="entry name" value="CYP6-like"/>
    <property type="match status" value="1"/>
</dbReference>
<dbReference type="InterPro" id="IPR050476">
    <property type="entry name" value="Insect_CytP450_Detox"/>
</dbReference>
<keyword evidence="7" id="KW-0256">Endoplasmic reticulum</keyword>
<evidence type="ECO:0000256" key="10">
    <source>
        <dbReference type="ARBA" id="ARBA00023004"/>
    </source>
</evidence>
<keyword evidence="11 14" id="KW-0503">Monooxygenase</keyword>
<organism evidence="15 16">
    <name type="scientific">Zophobas morio</name>
    <dbReference type="NCBI Taxonomy" id="2755281"/>
    <lineage>
        <taxon>Eukaryota</taxon>
        <taxon>Metazoa</taxon>
        <taxon>Ecdysozoa</taxon>
        <taxon>Arthropoda</taxon>
        <taxon>Hexapoda</taxon>
        <taxon>Insecta</taxon>
        <taxon>Pterygota</taxon>
        <taxon>Neoptera</taxon>
        <taxon>Endopterygota</taxon>
        <taxon>Coleoptera</taxon>
        <taxon>Polyphaga</taxon>
        <taxon>Cucujiformia</taxon>
        <taxon>Tenebrionidae</taxon>
        <taxon>Zophobas</taxon>
    </lineage>
</organism>
<dbReference type="InterPro" id="IPR001128">
    <property type="entry name" value="Cyt_P450"/>
</dbReference>
<comment type="similarity">
    <text evidence="4 14">Belongs to the cytochrome P450 family.</text>
</comment>
<dbReference type="GO" id="GO:0005789">
    <property type="term" value="C:endoplasmic reticulum membrane"/>
    <property type="evidence" value="ECO:0007669"/>
    <property type="project" value="UniProtKB-SubCell"/>
</dbReference>
<keyword evidence="12" id="KW-0472">Membrane</keyword>
<evidence type="ECO:0000256" key="7">
    <source>
        <dbReference type="ARBA" id="ARBA00022824"/>
    </source>
</evidence>
<evidence type="ECO:0000256" key="11">
    <source>
        <dbReference type="ARBA" id="ARBA00023033"/>
    </source>
</evidence>
<evidence type="ECO:0000256" key="1">
    <source>
        <dbReference type="ARBA" id="ARBA00001971"/>
    </source>
</evidence>
<dbReference type="InterPro" id="IPR036396">
    <property type="entry name" value="Cyt_P450_sf"/>
</dbReference>
<reference evidence="15" key="1">
    <citation type="journal article" date="2023" name="G3 (Bethesda)">
        <title>Whole genome assemblies of Zophobas morio and Tenebrio molitor.</title>
        <authorList>
            <person name="Kaur S."/>
            <person name="Stinson S.A."/>
            <person name="diCenzo G.C."/>
        </authorList>
    </citation>
    <scope>NUCLEOTIDE SEQUENCE</scope>
    <source>
        <strain evidence="15">QUZm001</strain>
    </source>
</reference>
<sequence length="576" mass="66458">MFWIVVLAVTFATLYWLLVQPYKYWIKMGVKQGNPVFLFGHLWGIPLRKQSNAEMIEMVYNISSTARYCGIYQFLTPALILKDPDLIKQVTIKDFDHFVDHGTIIPEECDPLFAKNLFFLTGKKWRKMRSTLSPAFTSNKMKYMFYLISQSGQQFVEHFLKQKKELITLEMKDTFTRFTNDVIANVAFGIECDSLGQPQNQFFLMGQETTDFKGFYKNTILFAYLLIPRVCKLLKLSFFSKKVGIFFNKLISKNIQSREEHGIIRPDMINLLLEARKHGSITQRDRNTIPGIGFAIAQEFDTGKNLKAQKMEITNEDITSQALIFFFGGFDSVSSLLCFMSYELAIHPDVQNKLRQEIDETLKSCNGTLTYEVLMDMKYMDMVISETLRKWPTAAAVDRVCTKPYTIKPERPDEEPIHFKEKDIIIIPIYGLHRDPKHFPDPDRFDPERFNEKNKTNIKPYTYLPFGSGPRNCIGSKFALLETKTLCFYILANFAIVPVEKTQIPLQLAKTFVMLAKNGFWLGLKRRCGDFLQDGLLLDLGAATLKLKIAWGRYGDPGRERGGGTRRVLDGFDFSR</sequence>
<keyword evidence="9 14" id="KW-0560">Oxidoreductase</keyword>
<dbReference type="GO" id="GO:0016705">
    <property type="term" value="F:oxidoreductase activity, acting on paired donors, with incorporation or reduction of molecular oxygen"/>
    <property type="evidence" value="ECO:0007669"/>
    <property type="project" value="InterPro"/>
</dbReference>
<dbReference type="InterPro" id="IPR002401">
    <property type="entry name" value="Cyt_P450_E_grp-I"/>
</dbReference>
<dbReference type="GO" id="GO:0004497">
    <property type="term" value="F:monooxygenase activity"/>
    <property type="evidence" value="ECO:0007669"/>
    <property type="project" value="UniProtKB-KW"/>
</dbReference>
<keyword evidence="6 13" id="KW-0479">Metal-binding</keyword>
<keyword evidence="10 13" id="KW-0408">Iron</keyword>
<evidence type="ECO:0000256" key="14">
    <source>
        <dbReference type="RuleBase" id="RU000461"/>
    </source>
</evidence>
<evidence type="ECO:0000256" key="12">
    <source>
        <dbReference type="ARBA" id="ARBA00023136"/>
    </source>
</evidence>
<evidence type="ECO:0000256" key="13">
    <source>
        <dbReference type="PIRSR" id="PIRSR602401-1"/>
    </source>
</evidence>
<dbReference type="AlphaFoldDB" id="A0AA38HZ60"/>
<evidence type="ECO:0008006" key="17">
    <source>
        <dbReference type="Google" id="ProtNLM"/>
    </source>
</evidence>
<evidence type="ECO:0000313" key="15">
    <source>
        <dbReference type="EMBL" id="KAJ3646204.1"/>
    </source>
</evidence>
<dbReference type="Pfam" id="PF00067">
    <property type="entry name" value="p450"/>
    <property type="match status" value="1"/>
</dbReference>
<dbReference type="PANTHER" id="PTHR24292">
    <property type="entry name" value="CYTOCHROME P450"/>
    <property type="match status" value="1"/>
</dbReference>
<comment type="subcellular location">
    <subcellularLocation>
        <location evidence="3">Endoplasmic reticulum membrane</location>
        <topology evidence="3">Peripheral membrane protein</topology>
    </subcellularLocation>
    <subcellularLocation>
        <location evidence="2">Microsome membrane</location>
        <topology evidence="2">Peripheral membrane protein</topology>
    </subcellularLocation>
</comment>
<dbReference type="FunFam" id="1.10.630.10:FF:000042">
    <property type="entry name" value="Cytochrome P450"/>
    <property type="match status" value="1"/>
</dbReference>
<dbReference type="Gene3D" id="1.10.630.10">
    <property type="entry name" value="Cytochrome P450"/>
    <property type="match status" value="1"/>
</dbReference>
<keyword evidence="8" id="KW-0492">Microsome</keyword>
<evidence type="ECO:0000256" key="4">
    <source>
        <dbReference type="ARBA" id="ARBA00010617"/>
    </source>
</evidence>
<evidence type="ECO:0000256" key="5">
    <source>
        <dbReference type="ARBA" id="ARBA00022617"/>
    </source>
</evidence>
<dbReference type="InterPro" id="IPR017972">
    <property type="entry name" value="Cyt_P450_CS"/>
</dbReference>
<evidence type="ECO:0000313" key="16">
    <source>
        <dbReference type="Proteomes" id="UP001168821"/>
    </source>
</evidence>
<dbReference type="PRINTS" id="PR00463">
    <property type="entry name" value="EP450I"/>
</dbReference>
<feature type="binding site" description="axial binding residue" evidence="13">
    <location>
        <position position="473"/>
    </location>
    <ligand>
        <name>heme</name>
        <dbReference type="ChEBI" id="CHEBI:30413"/>
    </ligand>
    <ligandPart>
        <name>Fe</name>
        <dbReference type="ChEBI" id="CHEBI:18248"/>
    </ligandPart>
</feature>
<evidence type="ECO:0000256" key="6">
    <source>
        <dbReference type="ARBA" id="ARBA00022723"/>
    </source>
</evidence>
<dbReference type="Proteomes" id="UP001168821">
    <property type="component" value="Unassembled WGS sequence"/>
</dbReference>
<dbReference type="PRINTS" id="PR00385">
    <property type="entry name" value="P450"/>
</dbReference>
<evidence type="ECO:0000256" key="9">
    <source>
        <dbReference type="ARBA" id="ARBA00023002"/>
    </source>
</evidence>
<comment type="cofactor">
    <cofactor evidence="1 13">
        <name>heme</name>
        <dbReference type="ChEBI" id="CHEBI:30413"/>
    </cofactor>
</comment>
<dbReference type="GO" id="GO:0020037">
    <property type="term" value="F:heme binding"/>
    <property type="evidence" value="ECO:0007669"/>
    <property type="project" value="InterPro"/>
</dbReference>
<protein>
    <recommendedName>
        <fullName evidence="17">Cytochrome P450 9e2</fullName>
    </recommendedName>
</protein>